<evidence type="ECO:0000313" key="2">
    <source>
        <dbReference type="EMBL" id="WTP68931.1"/>
    </source>
</evidence>
<evidence type="ECO:0000313" key="3">
    <source>
        <dbReference type="Proteomes" id="UP001622496"/>
    </source>
</evidence>
<gene>
    <name evidence="2" type="ORF">OG560_27320</name>
</gene>
<name>A0ABZ1KBH6_9ACTN</name>
<reference evidence="2 3" key="1">
    <citation type="submission" date="2022-10" db="EMBL/GenBank/DDBJ databases">
        <title>The complete genomes of actinobacterial strains from the NBC collection.</title>
        <authorList>
            <person name="Joergensen T.S."/>
            <person name="Alvarez Arevalo M."/>
            <person name="Sterndorff E.B."/>
            <person name="Faurdal D."/>
            <person name="Vuksanovic O."/>
            <person name="Mourched A.-S."/>
            <person name="Charusanti P."/>
            <person name="Shaw S."/>
            <person name="Blin K."/>
            <person name="Weber T."/>
        </authorList>
    </citation>
    <scope>NUCLEOTIDE SEQUENCE [LARGE SCALE GENOMIC DNA]</scope>
    <source>
        <strain evidence="2 3">NBC_00185</strain>
    </source>
</reference>
<sequence>MSPPSWHPAGCQNGGGTSPAEALRHHARERAPEGARPVGPGRGLGRAQMEPAPDRTTMDQASVDAWCRATVAGASSCLYTDTDSDTDAD</sequence>
<protein>
    <submittedName>
        <fullName evidence="2">Uncharacterized protein</fullName>
    </submittedName>
</protein>
<dbReference type="EMBL" id="CP108135">
    <property type="protein sequence ID" value="WTP68931.1"/>
    <property type="molecule type" value="Genomic_DNA"/>
</dbReference>
<dbReference type="RefSeq" id="WP_358724317.1">
    <property type="nucleotide sequence ID" value="NZ_CP108135.1"/>
</dbReference>
<feature type="region of interest" description="Disordered" evidence="1">
    <location>
        <begin position="1"/>
        <end position="59"/>
    </location>
</feature>
<dbReference type="Proteomes" id="UP001622496">
    <property type="component" value="Chromosome"/>
</dbReference>
<proteinExistence type="predicted"/>
<accession>A0ABZ1KBH6</accession>
<organism evidence="2 3">
    <name type="scientific">[Kitasatospora] papulosa</name>
    <dbReference type="NCBI Taxonomy" id="1464011"/>
    <lineage>
        <taxon>Bacteria</taxon>
        <taxon>Bacillati</taxon>
        <taxon>Actinomycetota</taxon>
        <taxon>Actinomycetes</taxon>
        <taxon>Kitasatosporales</taxon>
        <taxon>Streptomycetaceae</taxon>
        <taxon>Streptomyces</taxon>
    </lineage>
</organism>
<keyword evidence="3" id="KW-1185">Reference proteome</keyword>
<evidence type="ECO:0000256" key="1">
    <source>
        <dbReference type="SAM" id="MobiDB-lite"/>
    </source>
</evidence>